<sequence>MGAFDYTQVWTRTRLQCNGTRIKLGRSAIESMATGRGRALVERSQPHLIFGNLRKLSYFDHDHDGQPVYYQHSSAAAKAVCNRAPYLYDLCTKGNTSLVYTIAVLSSYSERFTAGSNIVFTLSPKERKSHLQLTLELVIALYLCTRKIRKGCSYRLFSRQIVLFICPVDLCQLICEQPRCKLTTEVAISCSEFIPK</sequence>
<dbReference type="GeneID" id="66101432"/>
<dbReference type="Proteomes" id="UP000812287">
    <property type="component" value="Unassembled WGS sequence"/>
</dbReference>
<proteinExistence type="predicted"/>
<dbReference type="RefSeq" id="XP_043040421.1">
    <property type="nucleotide sequence ID" value="XM_043179138.1"/>
</dbReference>
<evidence type="ECO:0000313" key="1">
    <source>
        <dbReference type="EMBL" id="KAG7446921.1"/>
    </source>
</evidence>
<name>A0A9P7VW15_9AGAR</name>
<protein>
    <submittedName>
        <fullName evidence="1">Uncharacterized protein</fullName>
    </submittedName>
</protein>
<evidence type="ECO:0000313" key="2">
    <source>
        <dbReference type="Proteomes" id="UP000812287"/>
    </source>
</evidence>
<accession>A0A9P7VW15</accession>
<comment type="caution">
    <text evidence="1">The sequence shown here is derived from an EMBL/GenBank/DDBJ whole genome shotgun (WGS) entry which is preliminary data.</text>
</comment>
<gene>
    <name evidence="1" type="ORF">BT62DRAFT_1075664</name>
</gene>
<reference evidence="1" key="1">
    <citation type="submission" date="2020-11" db="EMBL/GenBank/DDBJ databases">
        <title>Adaptations for nitrogen fixation in a non-lichenized fungal sporocarp promotes dispersal by wood-feeding termites.</title>
        <authorList>
            <consortium name="DOE Joint Genome Institute"/>
            <person name="Koch R.A."/>
            <person name="Yoon G."/>
            <person name="Arayal U."/>
            <person name="Lail K."/>
            <person name="Amirebrahimi M."/>
            <person name="Labutti K."/>
            <person name="Lipzen A."/>
            <person name="Riley R."/>
            <person name="Barry K."/>
            <person name="Henrissat B."/>
            <person name="Grigoriev I.V."/>
            <person name="Herr J.R."/>
            <person name="Aime M.C."/>
        </authorList>
    </citation>
    <scope>NUCLEOTIDE SEQUENCE</scope>
    <source>
        <strain evidence="1">MCA 3950</strain>
    </source>
</reference>
<keyword evidence="2" id="KW-1185">Reference proteome</keyword>
<dbReference type="AlphaFoldDB" id="A0A9P7VW15"/>
<organism evidence="1 2">
    <name type="scientific">Guyanagaster necrorhizus</name>
    <dbReference type="NCBI Taxonomy" id="856835"/>
    <lineage>
        <taxon>Eukaryota</taxon>
        <taxon>Fungi</taxon>
        <taxon>Dikarya</taxon>
        <taxon>Basidiomycota</taxon>
        <taxon>Agaricomycotina</taxon>
        <taxon>Agaricomycetes</taxon>
        <taxon>Agaricomycetidae</taxon>
        <taxon>Agaricales</taxon>
        <taxon>Marasmiineae</taxon>
        <taxon>Physalacriaceae</taxon>
        <taxon>Guyanagaster</taxon>
    </lineage>
</organism>
<dbReference type="EMBL" id="MU250533">
    <property type="protein sequence ID" value="KAG7446921.1"/>
    <property type="molecule type" value="Genomic_DNA"/>
</dbReference>